<evidence type="ECO:0000256" key="1">
    <source>
        <dbReference type="ARBA" id="ARBA00004370"/>
    </source>
</evidence>
<keyword evidence="9" id="KW-1185">Reference proteome</keyword>
<feature type="region of interest" description="Disordered" evidence="6">
    <location>
        <begin position="1"/>
        <end position="28"/>
    </location>
</feature>
<evidence type="ECO:0000256" key="3">
    <source>
        <dbReference type="ARBA" id="ARBA00022692"/>
    </source>
</evidence>
<reference evidence="8 9" key="1">
    <citation type="submission" date="2014-11" db="EMBL/GenBank/DDBJ databases">
        <authorList>
            <person name="Zhu J."/>
            <person name="Qi W."/>
            <person name="Song R."/>
        </authorList>
    </citation>
    <scope>NUCLEOTIDE SEQUENCE [LARGE SCALE GENOMIC DNA]</scope>
</reference>
<dbReference type="Proteomes" id="UP000041254">
    <property type="component" value="Unassembled WGS sequence"/>
</dbReference>
<dbReference type="OMA" id="FDHEDIA"/>
<accession>A0A0G4EAC2</accession>
<evidence type="ECO:0000256" key="5">
    <source>
        <dbReference type="ARBA" id="ARBA00023136"/>
    </source>
</evidence>
<name>A0A0G4EAC2_VITBC</name>
<dbReference type="PANTHER" id="PTHR21346:SF10">
    <property type="entry name" value="TRANSMEMBRANE PROTEIN"/>
    <property type="match status" value="1"/>
</dbReference>
<evidence type="ECO:0000256" key="4">
    <source>
        <dbReference type="ARBA" id="ARBA00022989"/>
    </source>
</evidence>
<dbReference type="AlphaFoldDB" id="A0A0G4EAC2"/>
<dbReference type="EMBL" id="CDMY01000077">
    <property type="protein sequence ID" value="CEL92425.1"/>
    <property type="molecule type" value="Genomic_DNA"/>
</dbReference>
<evidence type="ECO:0000256" key="2">
    <source>
        <dbReference type="ARBA" id="ARBA00009160"/>
    </source>
</evidence>
<dbReference type="GO" id="GO:0016020">
    <property type="term" value="C:membrane"/>
    <property type="evidence" value="ECO:0007669"/>
    <property type="project" value="UniProtKB-SubCell"/>
</dbReference>
<comment type="similarity">
    <text evidence="2">Belongs to the FUN14 family.</text>
</comment>
<organism evidence="8 9">
    <name type="scientific">Vitrella brassicaformis (strain CCMP3155)</name>
    <dbReference type="NCBI Taxonomy" id="1169540"/>
    <lineage>
        <taxon>Eukaryota</taxon>
        <taxon>Sar</taxon>
        <taxon>Alveolata</taxon>
        <taxon>Colpodellida</taxon>
        <taxon>Vitrellaceae</taxon>
        <taxon>Vitrella</taxon>
    </lineage>
</organism>
<dbReference type="InParanoid" id="A0A0G4EAC2"/>
<gene>
    <name evidence="8" type="ORF">Vbra_3531</name>
</gene>
<dbReference type="Pfam" id="PF04930">
    <property type="entry name" value="FUN14"/>
    <property type="match status" value="1"/>
</dbReference>
<protein>
    <recommendedName>
        <fullName evidence="10">EF-hand domain-containing protein</fullName>
    </recommendedName>
</protein>
<dbReference type="VEuPathDB" id="CryptoDB:Vbra_3531"/>
<dbReference type="PhylomeDB" id="A0A0G4EAC2"/>
<evidence type="ECO:0000313" key="8">
    <source>
        <dbReference type="EMBL" id="CEL92425.1"/>
    </source>
</evidence>
<keyword evidence="4 7" id="KW-1133">Transmembrane helix</keyword>
<dbReference type="InterPro" id="IPR007014">
    <property type="entry name" value="FUN14"/>
</dbReference>
<sequence>MGGKADSATATPSTPSPPPTPEESLSSESFLSAFDPSKLGQRFQDYGDGLKGVKTVDDWLKLNGRVWGDPVLGSDKFSTGAIFGFVSGFAIRQAFRVAVTMAGLGYISLQTLAYKGYISINWPKIEKDVTDVLDLDKDGQITHKDFQIGAIKLQKFLMFGLPSAAGFGTGFWLGMRGK</sequence>
<dbReference type="OrthoDB" id="163794at2759"/>
<keyword evidence="3 7" id="KW-0812">Transmembrane</keyword>
<keyword evidence="5 7" id="KW-0472">Membrane</keyword>
<evidence type="ECO:0000313" key="9">
    <source>
        <dbReference type="Proteomes" id="UP000041254"/>
    </source>
</evidence>
<dbReference type="PANTHER" id="PTHR21346">
    <property type="entry name" value="FUN14 DOMAIN CONTAINING"/>
    <property type="match status" value="1"/>
</dbReference>
<comment type="subcellular location">
    <subcellularLocation>
        <location evidence="1">Membrane</location>
    </subcellularLocation>
</comment>
<evidence type="ECO:0000256" key="7">
    <source>
        <dbReference type="SAM" id="Phobius"/>
    </source>
</evidence>
<dbReference type="PROSITE" id="PS00018">
    <property type="entry name" value="EF_HAND_1"/>
    <property type="match status" value="1"/>
</dbReference>
<dbReference type="InterPro" id="IPR018247">
    <property type="entry name" value="EF_Hand_1_Ca_BS"/>
</dbReference>
<evidence type="ECO:0000256" key="6">
    <source>
        <dbReference type="SAM" id="MobiDB-lite"/>
    </source>
</evidence>
<evidence type="ECO:0008006" key="10">
    <source>
        <dbReference type="Google" id="ProtNLM"/>
    </source>
</evidence>
<proteinExistence type="inferred from homology"/>
<feature type="transmembrane region" description="Helical" evidence="7">
    <location>
        <begin position="156"/>
        <end position="175"/>
    </location>
</feature>